<reference evidence="8" key="2">
    <citation type="submission" date="2020-05" db="UniProtKB">
        <authorList>
            <consortium name="EnsemblMetazoa"/>
        </authorList>
    </citation>
    <scope>IDENTIFICATION</scope>
    <source>
        <strain evidence="8">LVP_AGWG</strain>
    </source>
</reference>
<dbReference type="EnsemblMetazoa" id="AAEL023746-RA">
    <property type="protein sequence ID" value="AAEL023746-PA"/>
    <property type="gene ID" value="AAEL023746"/>
</dbReference>
<accession>A0A6I8U6J2</accession>
<feature type="transmembrane region" description="Helical" evidence="5">
    <location>
        <begin position="453"/>
        <end position="471"/>
    </location>
</feature>
<feature type="region of interest" description="Disordered" evidence="4">
    <location>
        <begin position="334"/>
        <end position="440"/>
    </location>
</feature>
<dbReference type="InterPro" id="IPR003591">
    <property type="entry name" value="Leu-rich_rpt_typical-subtyp"/>
</dbReference>
<evidence type="ECO:0000256" key="4">
    <source>
        <dbReference type="SAM" id="MobiDB-lite"/>
    </source>
</evidence>
<feature type="region of interest" description="Disordered" evidence="4">
    <location>
        <begin position="30"/>
        <end position="102"/>
    </location>
</feature>
<dbReference type="InParanoid" id="A0A6I8U6J2"/>
<keyword evidence="5" id="KW-0472">Membrane</keyword>
<dbReference type="InterPro" id="IPR050541">
    <property type="entry name" value="LRR_TM_domain-containing"/>
</dbReference>
<feature type="region of interest" description="Disordered" evidence="4">
    <location>
        <begin position="482"/>
        <end position="504"/>
    </location>
</feature>
<dbReference type="Gene3D" id="3.80.10.10">
    <property type="entry name" value="Ribonuclease Inhibitor"/>
    <property type="match status" value="1"/>
</dbReference>
<protein>
    <recommendedName>
        <fullName evidence="7">LRRNT domain-containing protein</fullName>
    </recommendedName>
</protein>
<dbReference type="OrthoDB" id="694479at2759"/>
<evidence type="ECO:0000259" key="7">
    <source>
        <dbReference type="SMART" id="SM00013"/>
    </source>
</evidence>
<evidence type="ECO:0000313" key="8">
    <source>
        <dbReference type="EnsemblMetazoa" id="AAEL023746-PB"/>
    </source>
</evidence>
<dbReference type="EnsemblMetazoa" id="AAEL023746-RB">
    <property type="protein sequence ID" value="AAEL023746-PB"/>
    <property type="gene ID" value="AAEL023746"/>
</dbReference>
<evidence type="ECO:0000256" key="3">
    <source>
        <dbReference type="ARBA" id="ARBA00022737"/>
    </source>
</evidence>
<dbReference type="InterPro" id="IPR000372">
    <property type="entry name" value="LRRNT"/>
</dbReference>
<keyword evidence="5" id="KW-0812">Transmembrane</keyword>
<dbReference type="SUPFAM" id="SSF52058">
    <property type="entry name" value="L domain-like"/>
    <property type="match status" value="1"/>
</dbReference>
<keyword evidence="3" id="KW-0677">Repeat</keyword>
<feature type="compositionally biased region" description="Basic and acidic residues" evidence="4">
    <location>
        <begin position="420"/>
        <end position="433"/>
    </location>
</feature>
<keyword evidence="2 6" id="KW-0732">Signal</keyword>
<dbReference type="SMART" id="SM00369">
    <property type="entry name" value="LRR_TYP"/>
    <property type="match status" value="4"/>
</dbReference>
<feature type="signal peptide" evidence="6">
    <location>
        <begin position="1"/>
        <end position="26"/>
    </location>
</feature>
<feature type="compositionally biased region" description="Low complexity" evidence="4">
    <location>
        <begin position="70"/>
        <end position="96"/>
    </location>
</feature>
<dbReference type="AlphaFoldDB" id="A0A6I8U6J2"/>
<keyword evidence="1" id="KW-0433">Leucine-rich repeat</keyword>
<feature type="domain" description="LRRNT" evidence="7">
    <location>
        <begin position="109"/>
        <end position="143"/>
    </location>
</feature>
<sequence length="504" mass="55537">MQKPRLVACGFALILALSICLSNALAANSSADDSDYHYDDEYDDEYDDTYDDGTDQQLDSDKLLPPSPPVSSTRSPVVSYTDSPTTAASRTTAAPSLWSDEDDAREEYPCPRQCTCEDGTKFLNCSGRSLLEIPSDLPRDVIRLDLSDNNIKVVPVEAFQNCSEVREILLDRNVIEQLDKEVFLNLVRLDVLGLAGNQLSHLATDTFGDAQALRRLVLNENPLVVPDEGPFLEQEELEELEMARCNLTELTKDTFSGLAALKWLNLAGNEFDEDLGTDVFEPLENLQRLHVPPLSEDTVRDLCDVVKSIDVVDITTHNISCFYLASETSYEESIITQRPITPEPKREPEEDSEESKPTRPTKQTKKVILKENEIDSEQDPVTPAHPLKPTLPARRSSSTTTTTVASPTVSGPSSASITHTADDPKDDVKKETTPDQGDQSLLASISSDTMKQLLMGIIGLGLLILLIGIICRQTGLKNKLCGSKRRPAPTDQVRPAEEVPLNKV</sequence>
<name>A0A6I8U6J2_AEDAE</name>
<proteinExistence type="predicted"/>
<feature type="chain" id="PRO_5036386631" description="LRRNT domain-containing protein" evidence="6">
    <location>
        <begin position="27"/>
        <end position="504"/>
    </location>
</feature>
<gene>
    <name evidence="8" type="primary">5579091</name>
</gene>
<dbReference type="InterPro" id="IPR001611">
    <property type="entry name" value="Leu-rich_rpt"/>
</dbReference>
<evidence type="ECO:0000256" key="5">
    <source>
        <dbReference type="SAM" id="Phobius"/>
    </source>
</evidence>
<dbReference type="Pfam" id="PF13855">
    <property type="entry name" value="LRR_8"/>
    <property type="match status" value="2"/>
</dbReference>
<dbReference type="SMART" id="SM00013">
    <property type="entry name" value="LRRNT"/>
    <property type="match status" value="1"/>
</dbReference>
<dbReference type="Proteomes" id="UP000008820">
    <property type="component" value="Chromosome 3"/>
</dbReference>
<dbReference type="PANTHER" id="PTHR24369:SF210">
    <property type="entry name" value="CHAOPTIN-RELATED"/>
    <property type="match status" value="1"/>
</dbReference>
<dbReference type="GO" id="GO:0005886">
    <property type="term" value="C:plasma membrane"/>
    <property type="evidence" value="ECO:0007669"/>
    <property type="project" value="TreeGrafter"/>
</dbReference>
<feature type="compositionally biased region" description="Low complexity" evidence="4">
    <location>
        <begin position="396"/>
        <end position="416"/>
    </location>
</feature>
<dbReference type="InterPro" id="IPR032675">
    <property type="entry name" value="LRR_dom_sf"/>
</dbReference>
<dbReference type="Pfam" id="PF01462">
    <property type="entry name" value="LRRNT"/>
    <property type="match status" value="1"/>
</dbReference>
<evidence type="ECO:0000313" key="9">
    <source>
        <dbReference type="Proteomes" id="UP000008820"/>
    </source>
</evidence>
<keyword evidence="5" id="KW-1133">Transmembrane helix</keyword>
<organism evidence="8 9">
    <name type="scientific">Aedes aegypti</name>
    <name type="common">Yellowfever mosquito</name>
    <name type="synonym">Culex aegypti</name>
    <dbReference type="NCBI Taxonomy" id="7159"/>
    <lineage>
        <taxon>Eukaryota</taxon>
        <taxon>Metazoa</taxon>
        <taxon>Ecdysozoa</taxon>
        <taxon>Arthropoda</taxon>
        <taxon>Hexapoda</taxon>
        <taxon>Insecta</taxon>
        <taxon>Pterygota</taxon>
        <taxon>Neoptera</taxon>
        <taxon>Endopterygota</taxon>
        <taxon>Diptera</taxon>
        <taxon>Nematocera</taxon>
        <taxon>Culicoidea</taxon>
        <taxon>Culicidae</taxon>
        <taxon>Culicinae</taxon>
        <taxon>Aedini</taxon>
        <taxon>Aedes</taxon>
        <taxon>Stegomyia</taxon>
    </lineage>
</organism>
<keyword evidence="9" id="KW-1185">Reference proteome</keyword>
<evidence type="ECO:0000256" key="1">
    <source>
        <dbReference type="ARBA" id="ARBA00022614"/>
    </source>
</evidence>
<evidence type="ECO:0000256" key="6">
    <source>
        <dbReference type="SAM" id="SignalP"/>
    </source>
</evidence>
<reference evidence="8 9" key="1">
    <citation type="submission" date="2017-06" db="EMBL/GenBank/DDBJ databases">
        <title>Aedes aegypti genome working group (AGWG) sequencing and assembly.</title>
        <authorList>
            <consortium name="Aedes aegypti Genome Working Group (AGWG)"/>
            <person name="Matthews B.J."/>
        </authorList>
    </citation>
    <scope>NUCLEOTIDE SEQUENCE [LARGE SCALE GENOMIC DNA]</scope>
    <source>
        <strain evidence="8 9">LVP_AGWG</strain>
    </source>
</reference>
<dbReference type="PANTHER" id="PTHR24369">
    <property type="entry name" value="ANTIGEN BSP, PUTATIVE-RELATED"/>
    <property type="match status" value="1"/>
</dbReference>
<evidence type="ECO:0000256" key="2">
    <source>
        <dbReference type="ARBA" id="ARBA00022729"/>
    </source>
</evidence>
<feature type="compositionally biased region" description="Acidic residues" evidence="4">
    <location>
        <begin position="40"/>
        <end position="54"/>
    </location>
</feature>